<sequence>MEARESKRNFAANRLFNVHGKVALISGGGSGIGLMAAQTLAANGAKVYITGRTSEKLDRAVELYSEAPGQIVPIAADVTSKDSIKSLLQQFSAKEKALHILINNAGITTSYQNTELRDPSDLSRELFENEKSTFDEWDRSFRSNVSQVFFMTTAFLPLLQKGTELDHGWSSTVINISSVSGIIKVSQHHFPYNASKAAAVHLTKMLAHQIVSSGLQIRVNSIAPGVFPSEMTVQVSEKQESVIPKEQYEGKVPAGRPGNEEDMASVVLFAATNQYLNAQTLAVDGGYILAAGSF</sequence>
<dbReference type="InterPro" id="IPR052178">
    <property type="entry name" value="Sec_Metab_Biosynth_SDR"/>
</dbReference>
<organism evidence="5 6">
    <name type="scientific">Monascus purpureus</name>
    <name type="common">Red mold</name>
    <name type="synonym">Monascus anka</name>
    <dbReference type="NCBI Taxonomy" id="5098"/>
    <lineage>
        <taxon>Eukaryota</taxon>
        <taxon>Fungi</taxon>
        <taxon>Dikarya</taxon>
        <taxon>Ascomycota</taxon>
        <taxon>Pezizomycotina</taxon>
        <taxon>Eurotiomycetes</taxon>
        <taxon>Eurotiomycetidae</taxon>
        <taxon>Eurotiales</taxon>
        <taxon>Aspergillaceae</taxon>
        <taxon>Monascus</taxon>
    </lineage>
</organism>
<dbReference type="InterPro" id="IPR036291">
    <property type="entry name" value="NAD(P)-bd_dom_sf"/>
</dbReference>
<gene>
    <name evidence="5" type="ORF">MPDQ_005261</name>
</gene>
<dbReference type="STRING" id="5098.A0A507QGA9"/>
<evidence type="ECO:0000256" key="1">
    <source>
        <dbReference type="ARBA" id="ARBA00006484"/>
    </source>
</evidence>
<dbReference type="PRINTS" id="PR00081">
    <property type="entry name" value="GDHRDH"/>
</dbReference>
<evidence type="ECO:0000313" key="6">
    <source>
        <dbReference type="Proteomes" id="UP000319663"/>
    </source>
</evidence>
<keyword evidence="2" id="KW-0521">NADP</keyword>
<dbReference type="PANTHER" id="PTHR43618:SF4">
    <property type="entry name" value="SHORT CHAIN DEHYDROGENASE_REDUCTASE FAMILY (AFU_ORTHOLOGUE AFUA_7G04540)"/>
    <property type="match status" value="1"/>
</dbReference>
<reference evidence="5 6" key="1">
    <citation type="submission" date="2019-06" db="EMBL/GenBank/DDBJ databases">
        <title>Wine fermentation using esterase from Monascus purpureus.</title>
        <authorList>
            <person name="Geng C."/>
            <person name="Zhang Y."/>
        </authorList>
    </citation>
    <scope>NUCLEOTIDE SEQUENCE [LARGE SCALE GENOMIC DNA]</scope>
    <source>
        <strain evidence="5">HQ1</strain>
    </source>
</reference>
<dbReference type="PROSITE" id="PS00061">
    <property type="entry name" value="ADH_SHORT"/>
    <property type="match status" value="1"/>
</dbReference>
<dbReference type="Gene3D" id="3.40.50.720">
    <property type="entry name" value="NAD(P)-binding Rossmann-like Domain"/>
    <property type="match status" value="1"/>
</dbReference>
<evidence type="ECO:0000313" key="5">
    <source>
        <dbReference type="EMBL" id="TQB67566.1"/>
    </source>
</evidence>
<dbReference type="PRINTS" id="PR00080">
    <property type="entry name" value="SDRFAMILY"/>
</dbReference>
<keyword evidence="3" id="KW-0560">Oxidoreductase</keyword>
<dbReference type="InterPro" id="IPR020904">
    <property type="entry name" value="Sc_DH/Rdtase_CS"/>
</dbReference>
<dbReference type="SUPFAM" id="SSF51735">
    <property type="entry name" value="NAD(P)-binding Rossmann-fold domains"/>
    <property type="match status" value="1"/>
</dbReference>
<proteinExistence type="inferred from homology"/>
<protein>
    <submittedName>
        <fullName evidence="5">Uncharacterized protein</fullName>
    </submittedName>
</protein>
<name>A0A507QGA9_MONPU</name>
<dbReference type="InterPro" id="IPR002347">
    <property type="entry name" value="SDR_fam"/>
</dbReference>
<comment type="caution">
    <text evidence="5">The sequence shown here is derived from an EMBL/GenBank/DDBJ whole genome shotgun (WGS) entry which is preliminary data.</text>
</comment>
<comment type="similarity">
    <text evidence="1 4">Belongs to the short-chain dehydrogenases/reductases (SDR) family.</text>
</comment>
<dbReference type="EMBL" id="VIFY01000362">
    <property type="protein sequence ID" value="TQB67566.1"/>
    <property type="molecule type" value="Genomic_DNA"/>
</dbReference>
<accession>A0A507QGA9</accession>
<dbReference type="FunFam" id="3.40.50.720:FF:000084">
    <property type="entry name" value="Short-chain dehydrogenase reductase"/>
    <property type="match status" value="1"/>
</dbReference>
<evidence type="ECO:0000256" key="2">
    <source>
        <dbReference type="ARBA" id="ARBA00022857"/>
    </source>
</evidence>
<dbReference type="OrthoDB" id="3819888at2759"/>
<dbReference type="AlphaFoldDB" id="A0A507QGA9"/>
<evidence type="ECO:0000256" key="4">
    <source>
        <dbReference type="RuleBase" id="RU000363"/>
    </source>
</evidence>
<dbReference type="Proteomes" id="UP000319663">
    <property type="component" value="Unassembled WGS sequence"/>
</dbReference>
<keyword evidence="6" id="KW-1185">Reference proteome</keyword>
<evidence type="ECO:0000256" key="3">
    <source>
        <dbReference type="ARBA" id="ARBA00023002"/>
    </source>
</evidence>
<dbReference type="PANTHER" id="PTHR43618">
    <property type="entry name" value="7-ALPHA-HYDROXYSTEROID DEHYDROGENASE"/>
    <property type="match status" value="1"/>
</dbReference>
<dbReference type="Pfam" id="PF00106">
    <property type="entry name" value="adh_short"/>
    <property type="match status" value="1"/>
</dbReference>
<dbReference type="GO" id="GO:0016491">
    <property type="term" value="F:oxidoreductase activity"/>
    <property type="evidence" value="ECO:0007669"/>
    <property type="project" value="UniProtKB-KW"/>
</dbReference>